<dbReference type="EMBL" id="JAPCWZ010000003">
    <property type="protein sequence ID" value="KAK8873470.1"/>
    <property type="molecule type" value="Genomic_DNA"/>
</dbReference>
<dbReference type="Proteomes" id="UP001390339">
    <property type="component" value="Unassembled WGS sequence"/>
</dbReference>
<gene>
    <name evidence="2" type="ORF">PGQ11_003984</name>
</gene>
<comment type="caution">
    <text evidence="2">The sequence shown here is derived from an EMBL/GenBank/DDBJ whole genome shotgun (WGS) entry which is preliminary data.</text>
</comment>
<feature type="signal peptide" evidence="1">
    <location>
        <begin position="1"/>
        <end position="26"/>
    </location>
</feature>
<accession>A0ABR2J6P8</accession>
<proteinExistence type="predicted"/>
<name>A0ABR2J6P8_9PEZI</name>
<protein>
    <submittedName>
        <fullName evidence="2">Uncharacterized protein</fullName>
    </submittedName>
</protein>
<evidence type="ECO:0000256" key="1">
    <source>
        <dbReference type="SAM" id="SignalP"/>
    </source>
</evidence>
<sequence>MRTIPGTLPGEISLLHFLNVWGTVWARLFTEDARTALAWGSPSIKWMDAVRERICPPSIASVAGPSPDARLHSVARPRRQPRVLHGGGALASRGCGTYTAYIQRLHVVAIAVVSPYPRVRPHRGGRQVEENVLGNVEVANQQVGGGYAMPCRNYEVLSYGQLPMTAALGLGSRTITSWDLGPQPVLDIWRDRLARGVMPGNQECEKQALKQLAKTPRTRARRT</sequence>
<evidence type="ECO:0000313" key="3">
    <source>
        <dbReference type="Proteomes" id="UP001390339"/>
    </source>
</evidence>
<keyword evidence="3" id="KW-1185">Reference proteome</keyword>
<reference evidence="2 3" key="1">
    <citation type="journal article" date="2024" name="IMA Fungus">
        <title>Apiospora arundinis, a panoply of carbohydrate-active enzymes and secondary metabolites.</title>
        <authorList>
            <person name="Sorensen T."/>
            <person name="Petersen C."/>
            <person name="Muurmann A.T."/>
            <person name="Christiansen J.V."/>
            <person name="Brundto M.L."/>
            <person name="Overgaard C.K."/>
            <person name="Boysen A.T."/>
            <person name="Wollenberg R.D."/>
            <person name="Larsen T.O."/>
            <person name="Sorensen J.L."/>
            <person name="Nielsen K.L."/>
            <person name="Sondergaard T.E."/>
        </authorList>
    </citation>
    <scope>NUCLEOTIDE SEQUENCE [LARGE SCALE GENOMIC DNA]</scope>
    <source>
        <strain evidence="2 3">AAU 773</strain>
    </source>
</reference>
<feature type="chain" id="PRO_5047090284" evidence="1">
    <location>
        <begin position="27"/>
        <end position="223"/>
    </location>
</feature>
<evidence type="ECO:0000313" key="2">
    <source>
        <dbReference type="EMBL" id="KAK8873470.1"/>
    </source>
</evidence>
<keyword evidence="1" id="KW-0732">Signal</keyword>
<organism evidence="2 3">
    <name type="scientific">Apiospora arundinis</name>
    <dbReference type="NCBI Taxonomy" id="335852"/>
    <lineage>
        <taxon>Eukaryota</taxon>
        <taxon>Fungi</taxon>
        <taxon>Dikarya</taxon>
        <taxon>Ascomycota</taxon>
        <taxon>Pezizomycotina</taxon>
        <taxon>Sordariomycetes</taxon>
        <taxon>Xylariomycetidae</taxon>
        <taxon>Amphisphaeriales</taxon>
        <taxon>Apiosporaceae</taxon>
        <taxon>Apiospora</taxon>
    </lineage>
</organism>